<evidence type="ECO:0000313" key="2">
    <source>
        <dbReference type="EMBL" id="USQ98439.1"/>
    </source>
</evidence>
<dbReference type="EMBL" id="CP096040">
    <property type="protein sequence ID" value="USQ98439.1"/>
    <property type="molecule type" value="Genomic_DNA"/>
</dbReference>
<accession>A0ABY5A1H5</accession>
<name>A0ABY5A1H5_9CAUL</name>
<keyword evidence="3" id="KW-1185">Reference proteome</keyword>
<feature type="domain" description="TniQ" evidence="1">
    <location>
        <begin position="12"/>
        <end position="138"/>
    </location>
</feature>
<evidence type="ECO:0000259" key="1">
    <source>
        <dbReference type="Pfam" id="PF06527"/>
    </source>
</evidence>
<protein>
    <submittedName>
        <fullName evidence="2">TniQ family protein</fullName>
    </submittedName>
</protein>
<sequence length="343" mass="37372">MSSKRHWDLAWAPDPFPNEARSSWLARTAHAHGLLVSELLELHGCSLPQLDRGRAEAAWCDIVARTSIAAPLLDRVTFALNALGPPSGLRPPRWPIGDWWSFCPACVLEDLIGEGITYIRSAWVHPLSFACQLHEQALKPWPHGIELLLPDGSLLFDTVKLEACSQRTLPKAVLEAAAALEDPAASNWPSAVAVIFTLAAALNVKTGSAHFGVPAYALVTEQEQRSSIQGSHQFDLLLPLEADAHARLSLIEAAARIFAFDPSDVSQDVGSQLRASLTQVLRSARRVWPRRHALAATDPLFVVLANLNPRATEAMLQGFSAWPSEFKARVRAALFVSSMANLA</sequence>
<proteinExistence type="predicted"/>
<gene>
    <name evidence="2" type="ORF">MZV50_13205</name>
</gene>
<dbReference type="Pfam" id="PF06527">
    <property type="entry name" value="TniQ"/>
    <property type="match status" value="1"/>
</dbReference>
<dbReference type="InterPro" id="IPR009492">
    <property type="entry name" value="TniQ"/>
</dbReference>
<organism evidence="2 3">
    <name type="scientific">Caulobacter segnis</name>
    <dbReference type="NCBI Taxonomy" id="88688"/>
    <lineage>
        <taxon>Bacteria</taxon>
        <taxon>Pseudomonadati</taxon>
        <taxon>Pseudomonadota</taxon>
        <taxon>Alphaproteobacteria</taxon>
        <taxon>Caulobacterales</taxon>
        <taxon>Caulobacteraceae</taxon>
        <taxon>Caulobacter</taxon>
    </lineage>
</organism>
<reference evidence="2 3" key="1">
    <citation type="submission" date="2022-04" db="EMBL/GenBank/DDBJ databases">
        <title>Genome sequence of soybean root-associated Caulobacter segnis RL271.</title>
        <authorList>
            <person name="Longley R."/>
            <person name="Bonito G."/>
            <person name="Trigodet F."/>
            <person name="Crosson S."/>
            <person name="Fiebig A."/>
        </authorList>
    </citation>
    <scope>NUCLEOTIDE SEQUENCE [LARGE SCALE GENOMIC DNA]</scope>
    <source>
        <strain evidence="2 3">RL271</strain>
    </source>
</reference>
<evidence type="ECO:0000313" key="3">
    <source>
        <dbReference type="Proteomes" id="UP001057520"/>
    </source>
</evidence>
<dbReference type="Proteomes" id="UP001057520">
    <property type="component" value="Chromosome"/>
</dbReference>